<dbReference type="InterPro" id="IPR003717">
    <property type="entry name" value="RecO"/>
</dbReference>
<dbReference type="InterPro" id="IPR037278">
    <property type="entry name" value="ARFGAP/RecO"/>
</dbReference>
<dbReference type="InterPro" id="IPR012340">
    <property type="entry name" value="NA-bd_OB-fold"/>
</dbReference>
<dbReference type="AlphaFoldDB" id="A0A1I4ZAJ2"/>
<dbReference type="GO" id="GO:0006310">
    <property type="term" value="P:DNA recombination"/>
    <property type="evidence" value="ECO:0007669"/>
    <property type="project" value="UniProtKB-UniRule"/>
</dbReference>
<evidence type="ECO:0000313" key="9">
    <source>
        <dbReference type="EMBL" id="SFN46930.1"/>
    </source>
</evidence>
<evidence type="ECO:0000259" key="8">
    <source>
        <dbReference type="Pfam" id="PF11967"/>
    </source>
</evidence>
<dbReference type="GO" id="GO:0006302">
    <property type="term" value="P:double-strand break repair"/>
    <property type="evidence" value="ECO:0007669"/>
    <property type="project" value="TreeGrafter"/>
</dbReference>
<dbReference type="Proteomes" id="UP000183107">
    <property type="component" value="Unassembled WGS sequence"/>
</dbReference>
<evidence type="ECO:0000256" key="2">
    <source>
        <dbReference type="ARBA" id="ARBA00021310"/>
    </source>
</evidence>
<evidence type="ECO:0000256" key="1">
    <source>
        <dbReference type="ARBA" id="ARBA00007452"/>
    </source>
</evidence>
<comment type="function">
    <text evidence="7">Involved in DNA repair and RecF pathway recombination.</text>
</comment>
<dbReference type="RefSeq" id="WP_074795313.1">
    <property type="nucleotide sequence ID" value="NZ_FOVJ01000001.1"/>
</dbReference>
<accession>A0A1I4ZAJ2</accession>
<dbReference type="PANTHER" id="PTHR33991">
    <property type="entry name" value="DNA REPAIR PROTEIN RECO"/>
    <property type="match status" value="1"/>
</dbReference>
<evidence type="ECO:0000313" key="10">
    <source>
        <dbReference type="Proteomes" id="UP000183107"/>
    </source>
</evidence>
<protein>
    <recommendedName>
        <fullName evidence="2 7">DNA repair protein RecO</fullName>
    </recommendedName>
    <alternativeName>
        <fullName evidence="6 7">Recombination protein O</fullName>
    </alternativeName>
</protein>
<dbReference type="Gene3D" id="2.40.50.140">
    <property type="entry name" value="Nucleic acid-binding proteins"/>
    <property type="match status" value="1"/>
</dbReference>
<keyword evidence="5 7" id="KW-0234">DNA repair</keyword>
<dbReference type="NCBIfam" id="TIGR00613">
    <property type="entry name" value="reco"/>
    <property type="match status" value="1"/>
</dbReference>
<name>A0A1I4ZAJ2_9PROT</name>
<dbReference type="SUPFAM" id="SSF57863">
    <property type="entry name" value="ArfGap/RecO-like zinc finger"/>
    <property type="match status" value="1"/>
</dbReference>
<dbReference type="Pfam" id="PF11967">
    <property type="entry name" value="RecO_N"/>
    <property type="match status" value="1"/>
</dbReference>
<dbReference type="STRING" id="1266925.GCA_000619905_02783"/>
<keyword evidence="10" id="KW-1185">Reference proteome</keyword>
<evidence type="ECO:0000256" key="7">
    <source>
        <dbReference type="HAMAP-Rule" id="MF_00201"/>
    </source>
</evidence>
<dbReference type="HAMAP" id="MF_00201">
    <property type="entry name" value="RecO"/>
    <property type="match status" value="1"/>
</dbReference>
<gene>
    <name evidence="7" type="primary">recO</name>
    <name evidence="9" type="ORF">SAMN05216386_1105</name>
</gene>
<dbReference type="Pfam" id="PF02565">
    <property type="entry name" value="RecO_C"/>
    <property type="match status" value="1"/>
</dbReference>
<dbReference type="InterPro" id="IPR022572">
    <property type="entry name" value="DNA_rep/recomb_RecO_N"/>
</dbReference>
<dbReference type="SUPFAM" id="SSF50249">
    <property type="entry name" value="Nucleic acid-binding proteins"/>
    <property type="match status" value="1"/>
</dbReference>
<dbReference type="EMBL" id="FOVJ01000001">
    <property type="protein sequence ID" value="SFN46930.1"/>
    <property type="molecule type" value="Genomic_DNA"/>
</dbReference>
<keyword evidence="3 7" id="KW-0227">DNA damage</keyword>
<comment type="similarity">
    <text evidence="1 7">Belongs to the RecO family.</text>
</comment>
<keyword evidence="4 7" id="KW-0233">DNA recombination</keyword>
<organism evidence="9 10">
    <name type="scientific">Nitrosospira briensis</name>
    <dbReference type="NCBI Taxonomy" id="35799"/>
    <lineage>
        <taxon>Bacteria</taxon>
        <taxon>Pseudomonadati</taxon>
        <taxon>Pseudomonadota</taxon>
        <taxon>Betaproteobacteria</taxon>
        <taxon>Nitrosomonadales</taxon>
        <taxon>Nitrosomonadaceae</taxon>
        <taxon>Nitrosospira</taxon>
    </lineage>
</organism>
<reference evidence="10" key="1">
    <citation type="submission" date="2016-10" db="EMBL/GenBank/DDBJ databases">
        <authorList>
            <person name="Varghese N."/>
        </authorList>
    </citation>
    <scope>NUCLEOTIDE SEQUENCE [LARGE SCALE GENOMIC DNA]</scope>
    <source>
        <strain evidence="10">Nsp8</strain>
    </source>
</reference>
<proteinExistence type="inferred from homology"/>
<evidence type="ECO:0000256" key="6">
    <source>
        <dbReference type="ARBA" id="ARBA00033409"/>
    </source>
</evidence>
<evidence type="ECO:0000256" key="4">
    <source>
        <dbReference type="ARBA" id="ARBA00023172"/>
    </source>
</evidence>
<dbReference type="PANTHER" id="PTHR33991:SF1">
    <property type="entry name" value="DNA REPAIR PROTEIN RECO"/>
    <property type="match status" value="1"/>
</dbReference>
<dbReference type="GO" id="GO:0043590">
    <property type="term" value="C:bacterial nucleoid"/>
    <property type="evidence" value="ECO:0007669"/>
    <property type="project" value="TreeGrafter"/>
</dbReference>
<evidence type="ECO:0000256" key="5">
    <source>
        <dbReference type="ARBA" id="ARBA00023204"/>
    </source>
</evidence>
<dbReference type="Gene3D" id="1.20.1440.120">
    <property type="entry name" value="Recombination protein O, C-terminal domain"/>
    <property type="match status" value="1"/>
</dbReference>
<feature type="domain" description="DNA replication/recombination mediator RecO N-terminal" evidence="8">
    <location>
        <begin position="11"/>
        <end position="80"/>
    </location>
</feature>
<dbReference type="OrthoDB" id="9804792at2"/>
<dbReference type="InterPro" id="IPR042242">
    <property type="entry name" value="RecO_C"/>
</dbReference>
<evidence type="ECO:0000256" key="3">
    <source>
        <dbReference type="ARBA" id="ARBA00022763"/>
    </source>
</evidence>
<sequence length="242" mass="27865">MTADKQRQEAQPAFVLHTYPYRETSLIVEAFTRNFGRVPLIAKGAKRPKSALRGLLLAFQPLQLSWGGKSELRTLYKAEWQGGQMPPHGTGLICGFYLNELLVRLLHRNDPHEQLFVYYREALAALSVQKDYIPILRCFEQRLLQELGYAVMLKHEVASGKPIDPNKYYSYEIERGPVELNGSSQAEGLPVRGKTLLEMEQGDYSDILTRQQSKHLMRYILNHYLGEQPLHTRQLLKDLQQL</sequence>